<dbReference type="Proteomes" id="UP001203069">
    <property type="component" value="Unassembled WGS sequence"/>
</dbReference>
<proteinExistence type="inferred from homology"/>
<evidence type="ECO:0000256" key="1">
    <source>
        <dbReference type="ARBA" id="ARBA00004429"/>
    </source>
</evidence>
<dbReference type="RefSeq" id="WP_249231317.1">
    <property type="nucleotide sequence ID" value="NZ_JAKPBZ010000113.1"/>
</dbReference>
<dbReference type="NCBIfam" id="TIGR01726">
    <property type="entry name" value="HEQRo_perm_3TM"/>
    <property type="match status" value="1"/>
</dbReference>
<keyword evidence="5" id="KW-0997">Cell inner membrane</keyword>
<keyword evidence="3 10" id="KW-0813">Transport</keyword>
<gene>
    <name evidence="12" type="ORF">MFP26_15865</name>
</gene>
<comment type="caution">
    <text evidence="12">The sequence shown here is derived from an EMBL/GenBank/DDBJ whole genome shotgun (WGS) entry which is preliminary data.</text>
</comment>
<feature type="transmembrane region" description="Helical" evidence="10">
    <location>
        <begin position="20"/>
        <end position="48"/>
    </location>
</feature>
<dbReference type="EMBL" id="JAKPBZ010000113">
    <property type="protein sequence ID" value="MCL2894168.1"/>
    <property type="molecule type" value="Genomic_DNA"/>
</dbReference>
<keyword evidence="8 10" id="KW-1133">Transmembrane helix</keyword>
<reference evidence="12 13" key="1">
    <citation type="submission" date="2022-02" db="EMBL/GenBank/DDBJ databases">
        <title>Description of Brenneria tiliae sp. nov. isolated from symptomatic Tilia x moltkei and Tilia x europaea trees in the UK.</title>
        <authorList>
            <person name="Kile H."/>
        </authorList>
    </citation>
    <scope>NUCLEOTIDE SEQUENCE [LARGE SCALE GENOMIC DNA]</scope>
    <source>
        <strain evidence="12 13">MC1SB4.1</strain>
    </source>
</reference>
<keyword evidence="13" id="KW-1185">Reference proteome</keyword>
<accession>A0ABT0MWE8</accession>
<evidence type="ECO:0000256" key="10">
    <source>
        <dbReference type="RuleBase" id="RU363032"/>
    </source>
</evidence>
<feature type="transmembrane region" description="Helical" evidence="10">
    <location>
        <begin position="161"/>
        <end position="185"/>
    </location>
</feature>
<evidence type="ECO:0000256" key="2">
    <source>
        <dbReference type="ARBA" id="ARBA00010072"/>
    </source>
</evidence>
<evidence type="ECO:0000256" key="4">
    <source>
        <dbReference type="ARBA" id="ARBA00022475"/>
    </source>
</evidence>
<dbReference type="PANTHER" id="PTHR30614:SF45">
    <property type="entry name" value="L-CYSTINE TRANSPORT SYSTEM PERMEASE PROTEIN TCYL"/>
    <property type="match status" value="1"/>
</dbReference>
<comment type="subcellular location">
    <subcellularLocation>
        <location evidence="1">Cell inner membrane</location>
        <topology evidence="1">Multi-pass membrane protein</topology>
    </subcellularLocation>
    <subcellularLocation>
        <location evidence="10">Cell membrane</location>
        <topology evidence="10">Multi-pass membrane protein</topology>
    </subcellularLocation>
</comment>
<dbReference type="CDD" id="cd06261">
    <property type="entry name" value="TM_PBP2"/>
    <property type="match status" value="1"/>
</dbReference>
<keyword evidence="9 10" id="KW-0472">Membrane</keyword>
<dbReference type="InterPro" id="IPR035906">
    <property type="entry name" value="MetI-like_sf"/>
</dbReference>
<evidence type="ECO:0000256" key="7">
    <source>
        <dbReference type="ARBA" id="ARBA00022970"/>
    </source>
</evidence>
<protein>
    <submittedName>
        <fullName evidence="12">Amino acid ABC transporter permease</fullName>
    </submittedName>
</protein>
<dbReference type="SUPFAM" id="SSF161098">
    <property type="entry name" value="MetI-like"/>
    <property type="match status" value="1"/>
</dbReference>
<feature type="domain" description="ABC transmembrane type-1" evidence="11">
    <location>
        <begin position="21"/>
        <end position="216"/>
    </location>
</feature>
<dbReference type="InterPro" id="IPR010065">
    <property type="entry name" value="AA_ABC_transptr_permease_3TM"/>
</dbReference>
<dbReference type="InterPro" id="IPR043429">
    <property type="entry name" value="ArtM/GltK/GlnP/TcyL/YhdX-like"/>
</dbReference>
<dbReference type="Gene3D" id="1.10.3720.10">
    <property type="entry name" value="MetI-like"/>
    <property type="match status" value="1"/>
</dbReference>
<keyword evidence="4" id="KW-1003">Cell membrane</keyword>
<dbReference type="Pfam" id="PF00528">
    <property type="entry name" value="BPD_transp_1"/>
    <property type="match status" value="1"/>
</dbReference>
<evidence type="ECO:0000256" key="5">
    <source>
        <dbReference type="ARBA" id="ARBA00022519"/>
    </source>
</evidence>
<evidence type="ECO:0000259" key="11">
    <source>
        <dbReference type="PROSITE" id="PS50928"/>
    </source>
</evidence>
<keyword evidence="6 10" id="KW-0812">Transmembrane</keyword>
<evidence type="ECO:0000313" key="13">
    <source>
        <dbReference type="Proteomes" id="UP001203069"/>
    </source>
</evidence>
<evidence type="ECO:0000256" key="9">
    <source>
        <dbReference type="ARBA" id="ARBA00023136"/>
    </source>
</evidence>
<evidence type="ECO:0000256" key="6">
    <source>
        <dbReference type="ARBA" id="ARBA00022692"/>
    </source>
</evidence>
<dbReference type="PROSITE" id="PS50928">
    <property type="entry name" value="ABC_TM1"/>
    <property type="match status" value="1"/>
</dbReference>
<dbReference type="InterPro" id="IPR000515">
    <property type="entry name" value="MetI-like"/>
</dbReference>
<evidence type="ECO:0000313" key="12">
    <source>
        <dbReference type="EMBL" id="MCL2894168.1"/>
    </source>
</evidence>
<sequence length="231" mass="26059">MDPWFDSNLVWRALPIVVEYLPVTLTIFFYSSLIGLLFGLCLAIFRVYNICILHTLSVVLVSYARGTPVLVQLILLYYLLPIFLISLGVDINAVPALYFVIAANGLYLSANFCEVFRSALGNVDRGQIEAAYSIGMKNRQVFCRVMMPQAVMLAIPDMSNIFLVALKSTALAFTVGVMDVMGRGITLSAQTMRSFEVFLSISIIYFILCSGMERIFKLVERKFSFHRRYPK</sequence>
<evidence type="ECO:0000256" key="3">
    <source>
        <dbReference type="ARBA" id="ARBA00022448"/>
    </source>
</evidence>
<comment type="similarity">
    <text evidence="2">Belongs to the binding-protein-dependent transport system permease family. HisMQ subfamily.</text>
</comment>
<evidence type="ECO:0000256" key="8">
    <source>
        <dbReference type="ARBA" id="ARBA00022989"/>
    </source>
</evidence>
<dbReference type="PANTHER" id="PTHR30614">
    <property type="entry name" value="MEMBRANE COMPONENT OF AMINO ACID ABC TRANSPORTER"/>
    <property type="match status" value="1"/>
</dbReference>
<feature type="transmembrane region" description="Helical" evidence="10">
    <location>
        <begin position="197"/>
        <end position="216"/>
    </location>
</feature>
<name>A0ABT0MWE8_9GAMM</name>
<keyword evidence="7" id="KW-0029">Amino-acid transport</keyword>
<organism evidence="12 13">
    <name type="scientific">Brenneria tiliae</name>
    <dbReference type="NCBI Taxonomy" id="2914984"/>
    <lineage>
        <taxon>Bacteria</taxon>
        <taxon>Pseudomonadati</taxon>
        <taxon>Pseudomonadota</taxon>
        <taxon>Gammaproteobacteria</taxon>
        <taxon>Enterobacterales</taxon>
        <taxon>Pectobacteriaceae</taxon>
        <taxon>Brenneria</taxon>
    </lineage>
</organism>